<dbReference type="GO" id="GO:0031047">
    <property type="term" value="P:regulatory ncRNA-mediated gene silencing"/>
    <property type="evidence" value="ECO:0007669"/>
    <property type="project" value="UniProtKB-KW"/>
</dbReference>
<evidence type="ECO:0000256" key="2">
    <source>
        <dbReference type="ARBA" id="ARBA00004123"/>
    </source>
</evidence>
<keyword evidence="5" id="KW-0547">Nucleotide-binding</keyword>
<evidence type="ECO:0000256" key="1">
    <source>
        <dbReference type="ARBA" id="ARBA00001936"/>
    </source>
</evidence>
<proteinExistence type="inferred from homology"/>
<evidence type="ECO:0000256" key="11">
    <source>
        <dbReference type="ARBA" id="ARBA00022884"/>
    </source>
</evidence>
<dbReference type="SUPFAM" id="SSF55874">
    <property type="entry name" value="ATPase domain of HSP90 chaperone/DNA topoisomerase II/histidine kinase"/>
    <property type="match status" value="1"/>
</dbReference>
<evidence type="ECO:0000256" key="13">
    <source>
        <dbReference type="ARBA" id="ARBA00023158"/>
    </source>
</evidence>
<comment type="subcellular location">
    <subcellularLocation>
        <location evidence="2">Nucleus</location>
    </subcellularLocation>
</comment>
<evidence type="ECO:0000256" key="4">
    <source>
        <dbReference type="ARBA" id="ARBA00022722"/>
    </source>
</evidence>
<dbReference type="Pfam" id="PF13589">
    <property type="entry name" value="HATPase_c_3"/>
    <property type="match status" value="1"/>
</dbReference>
<feature type="coiled-coil region" evidence="16">
    <location>
        <begin position="559"/>
        <end position="593"/>
    </location>
</feature>
<keyword evidence="6" id="KW-0255">Endonuclease</keyword>
<keyword evidence="15" id="KW-0539">Nucleus</keyword>
<protein>
    <recommendedName>
        <fullName evidence="17">Morc S5 domain-containing protein</fullName>
    </recommendedName>
</protein>
<keyword evidence="10" id="KW-0156">Chromatin regulator</keyword>
<organism evidence="18 19">
    <name type="scientific">Lupinus luteus</name>
    <name type="common">European yellow lupine</name>
    <dbReference type="NCBI Taxonomy" id="3873"/>
    <lineage>
        <taxon>Eukaryota</taxon>
        <taxon>Viridiplantae</taxon>
        <taxon>Streptophyta</taxon>
        <taxon>Embryophyta</taxon>
        <taxon>Tracheophyta</taxon>
        <taxon>Spermatophyta</taxon>
        <taxon>Magnoliopsida</taxon>
        <taxon>eudicotyledons</taxon>
        <taxon>Gunneridae</taxon>
        <taxon>Pentapetalae</taxon>
        <taxon>rosids</taxon>
        <taxon>fabids</taxon>
        <taxon>Fabales</taxon>
        <taxon>Fabaceae</taxon>
        <taxon>Papilionoideae</taxon>
        <taxon>50 kb inversion clade</taxon>
        <taxon>genistoids sensu lato</taxon>
        <taxon>core genistoids</taxon>
        <taxon>Genisteae</taxon>
        <taxon>Lupinus</taxon>
    </lineage>
</organism>
<keyword evidence="8" id="KW-0378">Hydrolase</keyword>
<dbReference type="PANTHER" id="PTHR23336:SF50">
    <property type="entry name" value="PROTEIN MICRORCHIDIA 1-RELATED"/>
    <property type="match status" value="1"/>
</dbReference>
<dbReference type="AlphaFoldDB" id="A0AAV1YAC5"/>
<feature type="domain" description="Morc S5" evidence="17">
    <location>
        <begin position="316"/>
        <end position="455"/>
    </location>
</feature>
<evidence type="ECO:0000256" key="5">
    <source>
        <dbReference type="ARBA" id="ARBA00022741"/>
    </source>
</evidence>
<evidence type="ECO:0000259" key="17">
    <source>
        <dbReference type="Pfam" id="PF17942"/>
    </source>
</evidence>
<dbReference type="GO" id="GO:0005524">
    <property type="term" value="F:ATP binding"/>
    <property type="evidence" value="ECO:0007669"/>
    <property type="project" value="UniProtKB-KW"/>
</dbReference>
<dbReference type="GO" id="GO:0016887">
    <property type="term" value="F:ATP hydrolysis activity"/>
    <property type="evidence" value="ECO:0007669"/>
    <property type="project" value="InterPro"/>
</dbReference>
<dbReference type="InterPro" id="IPR041006">
    <property type="entry name" value="Morc_S5"/>
</dbReference>
<dbReference type="Proteomes" id="UP001497480">
    <property type="component" value="Unassembled WGS sequence"/>
</dbReference>
<evidence type="ECO:0000313" key="18">
    <source>
        <dbReference type="EMBL" id="CAL0330738.1"/>
    </source>
</evidence>
<keyword evidence="19" id="KW-1185">Reference proteome</keyword>
<dbReference type="GO" id="GO:0031349">
    <property type="term" value="P:positive regulation of defense response"/>
    <property type="evidence" value="ECO:0007669"/>
    <property type="project" value="UniProtKB-ARBA"/>
</dbReference>
<dbReference type="Pfam" id="PF17942">
    <property type="entry name" value="Morc6_S5"/>
    <property type="match status" value="1"/>
</dbReference>
<comment type="caution">
    <text evidence="18">The sequence shown here is derived from an EMBL/GenBank/DDBJ whole genome shotgun (WGS) entry which is preliminary data.</text>
</comment>
<accession>A0AAV1YAC5</accession>
<keyword evidence="13" id="KW-0943">RNA-mediated gene silencing</keyword>
<dbReference type="GO" id="GO:0003723">
    <property type="term" value="F:RNA binding"/>
    <property type="evidence" value="ECO:0007669"/>
    <property type="project" value="UniProtKB-KW"/>
</dbReference>
<dbReference type="GO" id="GO:0006325">
    <property type="term" value="P:chromatin organization"/>
    <property type="evidence" value="ECO:0007669"/>
    <property type="project" value="UniProtKB-KW"/>
</dbReference>
<evidence type="ECO:0000313" key="19">
    <source>
        <dbReference type="Proteomes" id="UP001497480"/>
    </source>
</evidence>
<dbReference type="PANTHER" id="PTHR23336">
    <property type="entry name" value="ZINC FINGER CW-TYPE COILED-COIL DOMAIN PROTEIN 3"/>
    <property type="match status" value="1"/>
</dbReference>
<name>A0AAV1YAC5_LUPLU</name>
<evidence type="ECO:0000256" key="3">
    <source>
        <dbReference type="ARBA" id="ARBA00007845"/>
    </source>
</evidence>
<sequence>MSAIPKTEKNGIAVVDIDVDDGVDPTAVSSEVAPQVQNLDSRSFWKAGDYIAGSSSKPASFQGHLDHARVHPKFLHTNATSHKWAFGAIAELVDNAVDEIQNGATFVKVDRVDIMKDNSPALSFLDDGGGMSPESLRKCMSLGYSSKKSKTTIGQYGNGFKTSTMRLGADAIVFSRATCSGRATQSVGLLSYTFLRRTGQDDVIVPMIDFDISSHWAEPIIYGSQDDWSAHLKTILEWSPFTSKEELMLQFDDIGLHGTKVIIYNLWLNDEGIYELSFDDDAEDIRLRDEASQGEVKKLHKKTVQLQSHISYRMRYSLRVYLSMLYLRKFSNFQIILRGKPVDQFNIADELKYSQIVSYKPQFAIGSNEATVLTTIGFIKEAPSLNVSGFNVYHKNRLIKPFWKVNADGSSKGMGVVGVLEANFIEPAHDKQDFENSLLFIRLETRLKQMTNDYWKGHCHLVGYQPTNFRSQNAQKERHVRQSSGHSMNSQSELLPDQQEICIVAEDRDNLSLEQAVGGLAANGMHCSNLEQQGTSAGTPGSVSVDKICEENIILFMRCEEYRKRDIELKQTVEELEGELKEVQTKCVHLSSLLEAKRNHKNVKGK</sequence>
<keyword evidence="4" id="KW-0540">Nuclease</keyword>
<reference evidence="18 19" key="1">
    <citation type="submission" date="2024-03" db="EMBL/GenBank/DDBJ databases">
        <authorList>
            <person name="Martinez-Hernandez J."/>
        </authorList>
    </citation>
    <scope>NUCLEOTIDE SEQUENCE [LARGE SCALE GENOMIC DNA]</scope>
</reference>
<dbReference type="GO" id="GO:0004519">
    <property type="term" value="F:endonuclease activity"/>
    <property type="evidence" value="ECO:0007669"/>
    <property type="project" value="UniProtKB-KW"/>
</dbReference>
<dbReference type="GO" id="GO:0006281">
    <property type="term" value="P:DNA repair"/>
    <property type="evidence" value="ECO:0007669"/>
    <property type="project" value="UniProtKB-KW"/>
</dbReference>
<comment type="similarity">
    <text evidence="3">Belongs to the MORC ATPase protein family.</text>
</comment>
<evidence type="ECO:0000256" key="14">
    <source>
        <dbReference type="ARBA" id="ARBA00023204"/>
    </source>
</evidence>
<evidence type="ECO:0000256" key="8">
    <source>
        <dbReference type="ARBA" id="ARBA00022801"/>
    </source>
</evidence>
<keyword evidence="14" id="KW-0234">DNA repair</keyword>
<evidence type="ECO:0000256" key="12">
    <source>
        <dbReference type="ARBA" id="ARBA00023054"/>
    </source>
</evidence>
<gene>
    <name evidence="18" type="ORF">LLUT_LOCUS31798</name>
</gene>
<evidence type="ECO:0000256" key="16">
    <source>
        <dbReference type="SAM" id="Coils"/>
    </source>
</evidence>
<dbReference type="InterPro" id="IPR045261">
    <property type="entry name" value="MORC_ATPase"/>
</dbReference>
<evidence type="ECO:0000256" key="15">
    <source>
        <dbReference type="ARBA" id="ARBA00023242"/>
    </source>
</evidence>
<dbReference type="EMBL" id="CAXHTB010000023">
    <property type="protein sequence ID" value="CAL0330738.1"/>
    <property type="molecule type" value="Genomic_DNA"/>
</dbReference>
<evidence type="ECO:0000256" key="7">
    <source>
        <dbReference type="ARBA" id="ARBA00022763"/>
    </source>
</evidence>
<evidence type="ECO:0000256" key="9">
    <source>
        <dbReference type="ARBA" id="ARBA00022840"/>
    </source>
</evidence>
<keyword evidence="7" id="KW-0227">DNA damage</keyword>
<comment type="cofactor">
    <cofactor evidence="1">
        <name>Mn(2+)</name>
        <dbReference type="ChEBI" id="CHEBI:29035"/>
    </cofactor>
</comment>
<keyword evidence="9" id="KW-0067">ATP-binding</keyword>
<dbReference type="Gene3D" id="3.30.565.10">
    <property type="entry name" value="Histidine kinase-like ATPase, C-terminal domain"/>
    <property type="match status" value="1"/>
</dbReference>
<dbReference type="GO" id="GO:0005634">
    <property type="term" value="C:nucleus"/>
    <property type="evidence" value="ECO:0007669"/>
    <property type="project" value="UniProtKB-SubCell"/>
</dbReference>
<evidence type="ECO:0000256" key="10">
    <source>
        <dbReference type="ARBA" id="ARBA00022853"/>
    </source>
</evidence>
<keyword evidence="11" id="KW-0694">RNA-binding</keyword>
<dbReference type="InterPro" id="IPR036890">
    <property type="entry name" value="HATPase_C_sf"/>
</dbReference>
<evidence type="ECO:0000256" key="6">
    <source>
        <dbReference type="ARBA" id="ARBA00022759"/>
    </source>
</evidence>
<dbReference type="FunFam" id="3.30.565.10:FF:000075">
    <property type="entry name" value="MORC family CW-type zinc finger protein 4"/>
    <property type="match status" value="1"/>
</dbReference>
<keyword evidence="12 16" id="KW-0175">Coiled coil</keyword>